<evidence type="ECO:0000256" key="1">
    <source>
        <dbReference type="ARBA" id="ARBA00004569"/>
    </source>
</evidence>
<dbReference type="InterPro" id="IPR051040">
    <property type="entry name" value="COX23"/>
</dbReference>
<accession>A0A913ZZP3</accession>
<evidence type="ECO:0000256" key="4">
    <source>
        <dbReference type="ARBA" id="ARBA00038205"/>
    </source>
</evidence>
<comment type="similarity">
    <text evidence="4">Belongs to the CHCHD7 family.</text>
</comment>
<dbReference type="OrthoDB" id="9971592at2759"/>
<keyword evidence="7" id="KW-1185">Reference proteome</keyword>
<keyword evidence="2" id="KW-0496">Mitochondrion</keyword>
<dbReference type="PANTHER" id="PTHR46811:SF1">
    <property type="entry name" value="COILED-COIL-HELIX-COILED-COIL-HELIX DOMAIN-CONTAINING PROTEIN 7"/>
    <property type="match status" value="1"/>
</dbReference>
<evidence type="ECO:0000313" key="6">
    <source>
        <dbReference type="EnsemblMetazoa" id="XP_038056924.1"/>
    </source>
</evidence>
<dbReference type="RefSeq" id="XP_038056924.1">
    <property type="nucleotide sequence ID" value="XM_038200996.1"/>
</dbReference>
<reference evidence="6" key="1">
    <citation type="submission" date="2022-11" db="UniProtKB">
        <authorList>
            <consortium name="EnsemblMetazoa"/>
        </authorList>
    </citation>
    <scope>IDENTIFICATION</scope>
</reference>
<dbReference type="GO" id="GO:0005758">
    <property type="term" value="C:mitochondrial intermembrane space"/>
    <property type="evidence" value="ECO:0007669"/>
    <property type="project" value="UniProtKB-SubCell"/>
</dbReference>
<dbReference type="AlphaFoldDB" id="A0A913ZZP3"/>
<evidence type="ECO:0000256" key="3">
    <source>
        <dbReference type="ARBA" id="ARBA00023157"/>
    </source>
</evidence>
<evidence type="ECO:0000256" key="5">
    <source>
        <dbReference type="ARBA" id="ARBA00039509"/>
    </source>
</evidence>
<dbReference type="SUPFAM" id="SSF47072">
    <property type="entry name" value="Cysteine alpha-hairpin motif"/>
    <property type="match status" value="1"/>
</dbReference>
<proteinExistence type="inferred from homology"/>
<evidence type="ECO:0000256" key="2">
    <source>
        <dbReference type="ARBA" id="ARBA00023128"/>
    </source>
</evidence>
<dbReference type="Proteomes" id="UP000887568">
    <property type="component" value="Unplaced"/>
</dbReference>
<dbReference type="PROSITE" id="PS51808">
    <property type="entry name" value="CHCH"/>
    <property type="match status" value="1"/>
</dbReference>
<keyword evidence="3" id="KW-1015">Disulfide bond</keyword>
<dbReference type="GeneID" id="119728677"/>
<dbReference type="GO" id="GO:0033108">
    <property type="term" value="P:mitochondrial respiratory chain complex assembly"/>
    <property type="evidence" value="ECO:0007669"/>
    <property type="project" value="TreeGrafter"/>
</dbReference>
<dbReference type="PANTHER" id="PTHR46811">
    <property type="entry name" value="COILED-COIL-HELIX-COILED-COIL-HELIX DOMAIN-CONTAINING PROTEIN 7"/>
    <property type="match status" value="1"/>
</dbReference>
<dbReference type="EnsemblMetazoa" id="XM_038200996.1">
    <property type="protein sequence ID" value="XP_038056924.1"/>
    <property type="gene ID" value="LOC119728677"/>
</dbReference>
<protein>
    <recommendedName>
        <fullName evidence="5">Coiled-coil-helix-coiled-coil-helix domain-containing protein 7</fullName>
    </recommendedName>
</protein>
<sequence>MSPGHLMMYFKFQSAETATARSEGVNLSTHPNQQYARIAHEILSTCFQWGPLEGLVEDVEGSYSFSGCCVQVGERSANMMGEGDSDGTFWKQHHREHGPKTNAKKWTDKDNNPCVAEANASYKCLHETNFDRKSCQTYFVNYQNCQRFWLKISKERRKLGIKPPLPTAEERNKILQDIG</sequence>
<organism evidence="6 7">
    <name type="scientific">Patiria miniata</name>
    <name type="common">Bat star</name>
    <name type="synonym">Asterina miniata</name>
    <dbReference type="NCBI Taxonomy" id="46514"/>
    <lineage>
        <taxon>Eukaryota</taxon>
        <taxon>Metazoa</taxon>
        <taxon>Echinodermata</taxon>
        <taxon>Eleutherozoa</taxon>
        <taxon>Asterozoa</taxon>
        <taxon>Asteroidea</taxon>
        <taxon>Valvatacea</taxon>
        <taxon>Valvatida</taxon>
        <taxon>Asterinidae</taxon>
        <taxon>Patiria</taxon>
    </lineage>
</organism>
<comment type="subcellular location">
    <subcellularLocation>
        <location evidence="1">Mitochondrion intermembrane space</location>
    </subcellularLocation>
</comment>
<name>A0A913ZZP3_PATMI</name>
<evidence type="ECO:0000313" key="7">
    <source>
        <dbReference type="Proteomes" id="UP000887568"/>
    </source>
</evidence>
<dbReference type="InterPro" id="IPR009069">
    <property type="entry name" value="Cys_alpha_HP_mot_SF"/>
</dbReference>